<keyword evidence="2" id="KW-1133">Transmembrane helix</keyword>
<keyword evidence="4" id="KW-1185">Reference proteome</keyword>
<organism evidence="3 4">
    <name type="scientific">Dactylosporangium sucinum</name>
    <dbReference type="NCBI Taxonomy" id="1424081"/>
    <lineage>
        <taxon>Bacteria</taxon>
        <taxon>Bacillati</taxon>
        <taxon>Actinomycetota</taxon>
        <taxon>Actinomycetes</taxon>
        <taxon>Micromonosporales</taxon>
        <taxon>Micromonosporaceae</taxon>
        <taxon>Dactylosporangium</taxon>
    </lineage>
</organism>
<dbReference type="EMBL" id="BMPI01000018">
    <property type="protein sequence ID" value="GGM34273.1"/>
    <property type="molecule type" value="Genomic_DNA"/>
</dbReference>
<reference evidence="3" key="2">
    <citation type="submission" date="2020-09" db="EMBL/GenBank/DDBJ databases">
        <authorList>
            <person name="Sun Q."/>
            <person name="Ohkuma M."/>
        </authorList>
    </citation>
    <scope>NUCLEOTIDE SEQUENCE</scope>
    <source>
        <strain evidence="3">JCM 19831</strain>
    </source>
</reference>
<dbReference type="InterPro" id="IPR051937">
    <property type="entry name" value="R3H_domain_containing"/>
</dbReference>
<feature type="compositionally biased region" description="Low complexity" evidence="1">
    <location>
        <begin position="518"/>
        <end position="541"/>
    </location>
</feature>
<evidence type="ECO:0000313" key="3">
    <source>
        <dbReference type="EMBL" id="GGM34273.1"/>
    </source>
</evidence>
<evidence type="ECO:0000256" key="1">
    <source>
        <dbReference type="SAM" id="MobiDB-lite"/>
    </source>
</evidence>
<dbReference type="RefSeq" id="WP_190251373.1">
    <property type="nucleotide sequence ID" value="NZ_BMPI01000018.1"/>
</dbReference>
<feature type="compositionally biased region" description="Low complexity" evidence="1">
    <location>
        <begin position="294"/>
        <end position="329"/>
    </location>
</feature>
<feature type="compositionally biased region" description="Low complexity" evidence="1">
    <location>
        <begin position="432"/>
        <end position="445"/>
    </location>
</feature>
<dbReference type="AlphaFoldDB" id="A0A917TRW6"/>
<feature type="transmembrane region" description="Helical" evidence="2">
    <location>
        <begin position="116"/>
        <end position="138"/>
    </location>
</feature>
<feature type="transmembrane region" description="Helical" evidence="2">
    <location>
        <begin position="220"/>
        <end position="247"/>
    </location>
</feature>
<evidence type="ECO:0000313" key="4">
    <source>
        <dbReference type="Proteomes" id="UP000642070"/>
    </source>
</evidence>
<accession>A0A917TRW6</accession>
<feature type="region of interest" description="Disordered" evidence="1">
    <location>
        <begin position="1"/>
        <end position="105"/>
    </location>
</feature>
<dbReference type="PANTHER" id="PTHR15672:SF8">
    <property type="entry name" value="PROTEIN ENCORE"/>
    <property type="match status" value="1"/>
</dbReference>
<reference evidence="3" key="1">
    <citation type="journal article" date="2014" name="Int. J. Syst. Evol. Microbiol.">
        <title>Complete genome sequence of Corynebacterium casei LMG S-19264T (=DSM 44701T), isolated from a smear-ripened cheese.</title>
        <authorList>
            <consortium name="US DOE Joint Genome Institute (JGI-PGF)"/>
            <person name="Walter F."/>
            <person name="Albersmeier A."/>
            <person name="Kalinowski J."/>
            <person name="Ruckert C."/>
        </authorList>
    </citation>
    <scope>NUCLEOTIDE SEQUENCE</scope>
    <source>
        <strain evidence="3">JCM 19831</strain>
    </source>
</reference>
<feature type="region of interest" description="Disordered" evidence="1">
    <location>
        <begin position="294"/>
        <end position="633"/>
    </location>
</feature>
<feature type="compositionally biased region" description="Low complexity" evidence="1">
    <location>
        <begin position="347"/>
        <end position="365"/>
    </location>
</feature>
<feature type="compositionally biased region" description="Low complexity" evidence="1">
    <location>
        <begin position="459"/>
        <end position="510"/>
    </location>
</feature>
<feature type="compositionally biased region" description="Low complexity" evidence="1">
    <location>
        <begin position="402"/>
        <end position="412"/>
    </location>
</feature>
<proteinExistence type="predicted"/>
<feature type="transmembrane region" description="Helical" evidence="2">
    <location>
        <begin position="144"/>
        <end position="171"/>
    </location>
</feature>
<feature type="compositionally biased region" description="Low complexity" evidence="1">
    <location>
        <begin position="15"/>
        <end position="65"/>
    </location>
</feature>
<keyword evidence="2" id="KW-0472">Membrane</keyword>
<gene>
    <name evidence="3" type="ORF">GCM10007977_039730</name>
</gene>
<name>A0A917TRW6_9ACTN</name>
<evidence type="ECO:0000256" key="2">
    <source>
        <dbReference type="SAM" id="Phobius"/>
    </source>
</evidence>
<keyword evidence="2" id="KW-0812">Transmembrane</keyword>
<feature type="compositionally biased region" description="Low complexity" evidence="1">
    <location>
        <begin position="549"/>
        <end position="615"/>
    </location>
</feature>
<dbReference type="PANTHER" id="PTHR15672">
    <property type="entry name" value="CAMP-REGULATED PHOSPHOPROTEIN 21 RELATED R3H DOMAIN CONTAINING PROTEIN"/>
    <property type="match status" value="1"/>
</dbReference>
<feature type="compositionally biased region" description="Low complexity" evidence="1">
    <location>
        <begin position="77"/>
        <end position="100"/>
    </location>
</feature>
<protein>
    <submittedName>
        <fullName evidence="3">Uncharacterized protein</fullName>
    </submittedName>
</protein>
<feature type="transmembrane region" description="Helical" evidence="2">
    <location>
        <begin position="183"/>
        <end position="208"/>
    </location>
</feature>
<sequence length="633" mass="63099">MSTQPPDPTSTGGFAPQPGATPYAAQPQAQPAQPAQAQPAYAQAQPAQAQPAYAHVQPAQAQQAYGHAQPGQQPTSAQPAYGQAQPGQPQVQPQPTMTAAGEPKPARQFTAPYRELAALVLLGVGALFLLVGLIRLLTSFTQDFLLNAGGSFGTFVSLETVALPIIAVLLATHIEPAVSRARVVVLGALIEYAVSALFGVVLILASLIGDLQTDGVSFGFVLASFLGRLGMMGLLGLALFLVIRIYLGAYAPAKPVQYAYPYGQPGYPYGQQTGAFQQPGYAAAQTTVVPQAYQPQPGQAGYPQQQTATGGWANPATAYPAQQAQPTSTGAPAFSAPISGVPAPAQPTSTGAPAYTAPAATAPSFGAPPAPAPQAGAEPSSAPPLSSPFASYTAPATSADEPVSASPADTAPSTPPHGFAAAGWPGGTSTHPAPAEAAEGEAASPFGKTGAFPETGPKAGEPTAAVAATEAGPDAAAAFNPQPAAGPDATAAFSPQAAQPAADPDATAAFNPQPAAGPDATAAFSPQAAQPAADPDATAAFNPQPEAGPDATAAFSPQAAQPAADPDATAAFSPQAAQPAADPDATAAFNPQQAQPAADPDATAKFEAPAQAAPRPAEDGDDTQRTQVIPPRD</sequence>
<comment type="caution">
    <text evidence="3">The sequence shown here is derived from an EMBL/GenBank/DDBJ whole genome shotgun (WGS) entry which is preliminary data.</text>
</comment>
<dbReference type="Proteomes" id="UP000642070">
    <property type="component" value="Unassembled WGS sequence"/>
</dbReference>